<keyword evidence="2" id="KW-0349">Heme</keyword>
<dbReference type="STRING" id="1080227.A8L45_07905"/>
<keyword evidence="3" id="KW-0479">Metal-binding</keyword>
<dbReference type="CDD" id="cd09625">
    <property type="entry name" value="DOMON_like_cytochrome"/>
    <property type="match status" value="1"/>
</dbReference>
<keyword evidence="9" id="KW-1185">Reference proteome</keyword>
<dbReference type="GO" id="GO:0020037">
    <property type="term" value="F:heme binding"/>
    <property type="evidence" value="ECO:0007669"/>
    <property type="project" value="InterPro"/>
</dbReference>
<evidence type="ECO:0000256" key="3">
    <source>
        <dbReference type="ARBA" id="ARBA00022723"/>
    </source>
</evidence>
<keyword evidence="6" id="KW-0812">Transmembrane</keyword>
<keyword evidence="4" id="KW-0249">Electron transport</keyword>
<organism evidence="8 9">
    <name type="scientific">Veronia pacifica</name>
    <dbReference type="NCBI Taxonomy" id="1080227"/>
    <lineage>
        <taxon>Bacteria</taxon>
        <taxon>Pseudomonadati</taxon>
        <taxon>Pseudomonadota</taxon>
        <taxon>Gammaproteobacteria</taxon>
        <taxon>Vibrionales</taxon>
        <taxon>Vibrionaceae</taxon>
        <taxon>Veronia</taxon>
    </lineage>
</organism>
<feature type="transmembrane region" description="Helical" evidence="6">
    <location>
        <begin position="51"/>
        <end position="70"/>
    </location>
</feature>
<keyword evidence="6" id="KW-0472">Membrane</keyword>
<evidence type="ECO:0000256" key="2">
    <source>
        <dbReference type="ARBA" id="ARBA00022617"/>
    </source>
</evidence>
<gene>
    <name evidence="8" type="ORF">A8L45_07905</name>
</gene>
<dbReference type="SMART" id="SM00887">
    <property type="entry name" value="EB_dh"/>
    <property type="match status" value="1"/>
</dbReference>
<dbReference type="Proteomes" id="UP000094936">
    <property type="component" value="Unassembled WGS sequence"/>
</dbReference>
<comment type="caution">
    <text evidence="8">The sequence shown here is derived from an EMBL/GenBank/DDBJ whole genome shotgun (WGS) entry which is preliminary data.</text>
</comment>
<name>A0A1C3ELE4_9GAMM</name>
<feature type="transmembrane region" description="Helical" evidence="6">
    <location>
        <begin position="150"/>
        <end position="173"/>
    </location>
</feature>
<sequence>MFRVCWATIHTLSILAVVASLLTGFRISLLTRDDALFLSPVLPQGDVHSPHVLSGMVLTLCFLTYLAYKLRAKNTNVGRKKYHRILISLSLPLITISVISGWGIYHFSDIPYVQLVHYYAATAILLFVLFHSGGYVVDLGKASISWLKALFVRPFALVIIGLFSVLVMGLWQWNLSPTPLSVSVLPDDDFIVLDGDASDPAWTKALSETVSTFGGANFIDGKTQVTVKALRTDKEAFFLFQWEDPSKSLNHLPLVKTEQGWTVRQNGFYQFDEQTYYEDKFAVLLSDHCNLIAAGTVHLGRKPLTDKPANWHGKGYHYTTDGEYRDMWHWKAVRTNGMKQADDNYFGPPEKHSSANRRYKAGYHTDSKESGGYVMNWKWFQQDEVVPKRLPLQTGLNLDSSIADDAGLVGSWFDFMPYRRSADTLPIGATLPSVLYRSNQFEGDRGDVSAVGQWRNGKWTLEMARHLDTESAFDQPIHDGICLWVSAFDHSQTAHTRHIRPIKLVFGE</sequence>
<reference evidence="8 9" key="1">
    <citation type="submission" date="2016-05" db="EMBL/GenBank/DDBJ databases">
        <title>Genomic Taxonomy of the Vibrionaceae.</title>
        <authorList>
            <person name="Gomez-Gil B."/>
            <person name="Enciso-Ibarra J."/>
        </authorList>
    </citation>
    <scope>NUCLEOTIDE SEQUENCE [LARGE SCALE GENOMIC DNA]</scope>
    <source>
        <strain evidence="8 9">CAIM 1920</strain>
    </source>
</reference>
<accession>A0A1C3ELE4</accession>
<keyword evidence="1" id="KW-0813">Transport</keyword>
<dbReference type="EMBL" id="LYBM01000011">
    <property type="protein sequence ID" value="ODA34058.1"/>
    <property type="molecule type" value="Genomic_DNA"/>
</dbReference>
<dbReference type="GO" id="GO:0046872">
    <property type="term" value="F:metal ion binding"/>
    <property type="evidence" value="ECO:0007669"/>
    <property type="project" value="UniProtKB-KW"/>
</dbReference>
<evidence type="ECO:0000313" key="9">
    <source>
        <dbReference type="Proteomes" id="UP000094936"/>
    </source>
</evidence>
<evidence type="ECO:0000259" key="7">
    <source>
        <dbReference type="SMART" id="SM00887"/>
    </source>
</evidence>
<evidence type="ECO:0000313" key="8">
    <source>
        <dbReference type="EMBL" id="ODA34058.1"/>
    </source>
</evidence>
<dbReference type="InterPro" id="IPR019020">
    <property type="entry name" value="Cyt-c552/DMSO_Rdtase_haem-bd"/>
</dbReference>
<protein>
    <recommendedName>
        <fullName evidence="7">Cytochrome c-552/DMSO reductase-like haem-binding domain-containing protein</fullName>
    </recommendedName>
</protein>
<proteinExistence type="predicted"/>
<keyword evidence="6" id="KW-1133">Transmembrane helix</keyword>
<feature type="transmembrane region" description="Helical" evidence="6">
    <location>
        <begin position="12"/>
        <end position="31"/>
    </location>
</feature>
<feature type="transmembrane region" description="Helical" evidence="6">
    <location>
        <begin position="117"/>
        <end position="138"/>
    </location>
</feature>
<feature type="transmembrane region" description="Helical" evidence="6">
    <location>
        <begin position="82"/>
        <end position="105"/>
    </location>
</feature>
<feature type="domain" description="Cytochrome c-552/DMSO reductase-like haem-binding" evidence="7">
    <location>
        <begin position="199"/>
        <end position="500"/>
    </location>
</feature>
<dbReference type="Pfam" id="PF09459">
    <property type="entry name" value="EB_dh"/>
    <property type="match status" value="1"/>
</dbReference>
<evidence type="ECO:0000256" key="4">
    <source>
        <dbReference type="ARBA" id="ARBA00022982"/>
    </source>
</evidence>
<keyword evidence="5" id="KW-0408">Iron</keyword>
<dbReference type="Gene3D" id="2.60.40.1190">
    <property type="match status" value="1"/>
</dbReference>
<evidence type="ECO:0000256" key="1">
    <source>
        <dbReference type="ARBA" id="ARBA00022448"/>
    </source>
</evidence>
<dbReference type="AlphaFoldDB" id="A0A1C3ELE4"/>
<evidence type="ECO:0000256" key="5">
    <source>
        <dbReference type="ARBA" id="ARBA00023004"/>
    </source>
</evidence>
<evidence type="ECO:0000256" key="6">
    <source>
        <dbReference type="SAM" id="Phobius"/>
    </source>
</evidence>